<keyword evidence="1" id="KW-0812">Transmembrane</keyword>
<dbReference type="EMBL" id="RJLM01000001">
    <property type="protein sequence ID" value="RWX57352.1"/>
    <property type="molecule type" value="Genomic_DNA"/>
</dbReference>
<keyword evidence="3" id="KW-1185">Reference proteome</keyword>
<organism evidence="2 3">
    <name type="scientific">Photobacterium chitinilyticum</name>
    <dbReference type="NCBI Taxonomy" id="2485123"/>
    <lineage>
        <taxon>Bacteria</taxon>
        <taxon>Pseudomonadati</taxon>
        <taxon>Pseudomonadota</taxon>
        <taxon>Gammaproteobacteria</taxon>
        <taxon>Vibrionales</taxon>
        <taxon>Vibrionaceae</taxon>
        <taxon>Photobacterium</taxon>
    </lineage>
</organism>
<dbReference type="RefSeq" id="WP_128782660.1">
    <property type="nucleotide sequence ID" value="NZ_JAKJSG010000061.1"/>
</dbReference>
<reference evidence="2 3" key="1">
    <citation type="submission" date="2018-11" db="EMBL/GenBank/DDBJ databases">
        <title>Photobacterium sp. BEI247 sp. nov., a marine bacterium isolated from Yongle Blue Hole in the South China Sea.</title>
        <authorList>
            <person name="Wang X."/>
        </authorList>
    </citation>
    <scope>NUCLEOTIDE SEQUENCE [LARGE SCALE GENOMIC DNA]</scope>
    <source>
        <strain evidence="3">BEI247</strain>
    </source>
</reference>
<accession>A0A3S3S3K2</accession>
<keyword evidence="1" id="KW-0472">Membrane</keyword>
<name>A0A3S3S3K2_9GAMM</name>
<evidence type="ECO:0000256" key="1">
    <source>
        <dbReference type="SAM" id="Phobius"/>
    </source>
</evidence>
<evidence type="ECO:0000313" key="2">
    <source>
        <dbReference type="EMBL" id="RWX57352.1"/>
    </source>
</evidence>
<dbReference type="AlphaFoldDB" id="A0A3S3S3K2"/>
<dbReference type="OrthoDB" id="5818423at2"/>
<sequence>MKIAFLLFGVLLQGVAIYIAFFSKLVGDIYLATLVSVLSICCLITIRSLIAPVCLFAGILVGLSLSHNELDLQVLTDLEQQLQPIVQAEFEAIQDVWNSSVRLEYSTVDEGKHVAETSLADVSIKVAE</sequence>
<comment type="caution">
    <text evidence="2">The sequence shown here is derived from an EMBL/GenBank/DDBJ whole genome shotgun (WGS) entry which is preliminary data.</text>
</comment>
<protein>
    <submittedName>
        <fullName evidence="2">Uncharacterized protein</fullName>
    </submittedName>
</protein>
<gene>
    <name evidence="2" type="ORF">EDI28_04805</name>
</gene>
<dbReference type="Proteomes" id="UP000287563">
    <property type="component" value="Unassembled WGS sequence"/>
</dbReference>
<feature type="transmembrane region" description="Helical" evidence="1">
    <location>
        <begin position="32"/>
        <end position="63"/>
    </location>
</feature>
<keyword evidence="1" id="KW-1133">Transmembrane helix</keyword>
<evidence type="ECO:0000313" key="3">
    <source>
        <dbReference type="Proteomes" id="UP000287563"/>
    </source>
</evidence>
<proteinExistence type="predicted"/>